<dbReference type="Proteomes" id="UP001306508">
    <property type="component" value="Unassembled WGS sequence"/>
</dbReference>
<feature type="region of interest" description="Disordered" evidence="17">
    <location>
        <begin position="1832"/>
        <end position="1893"/>
    </location>
</feature>
<feature type="compositionally biased region" description="Polar residues" evidence="17">
    <location>
        <begin position="1832"/>
        <end position="1859"/>
    </location>
</feature>
<dbReference type="GO" id="GO:0003677">
    <property type="term" value="F:DNA binding"/>
    <property type="evidence" value="ECO:0007669"/>
    <property type="project" value="UniProtKB-KW"/>
</dbReference>
<gene>
    <name evidence="19" type="ORF">RI543_000536</name>
</gene>
<comment type="similarity">
    <text evidence="3">Belongs to the DNA polymerase type-A family.</text>
</comment>
<feature type="coiled-coil region" evidence="16">
    <location>
        <begin position="1028"/>
        <end position="1055"/>
    </location>
</feature>
<dbReference type="SUPFAM" id="SSF53098">
    <property type="entry name" value="Ribonuclease H-like"/>
    <property type="match status" value="1"/>
</dbReference>
<comment type="function">
    <text evidence="14">Involved in the replication of mitochondrial DNA.</text>
</comment>
<evidence type="ECO:0000256" key="5">
    <source>
        <dbReference type="ARBA" id="ARBA00022679"/>
    </source>
</evidence>
<organism evidence="19 20">
    <name type="scientific">Arxiozyma heterogenica</name>
    <dbReference type="NCBI Taxonomy" id="278026"/>
    <lineage>
        <taxon>Eukaryota</taxon>
        <taxon>Fungi</taxon>
        <taxon>Dikarya</taxon>
        <taxon>Ascomycota</taxon>
        <taxon>Saccharomycotina</taxon>
        <taxon>Saccharomycetes</taxon>
        <taxon>Saccharomycetales</taxon>
        <taxon>Saccharomycetaceae</taxon>
        <taxon>Arxiozyma</taxon>
    </lineage>
</organism>
<feature type="compositionally biased region" description="Polar residues" evidence="17">
    <location>
        <begin position="1393"/>
        <end position="1404"/>
    </location>
</feature>
<name>A0AAN7WP94_9SACH</name>
<dbReference type="SUPFAM" id="SSF56672">
    <property type="entry name" value="DNA/RNA polymerases"/>
    <property type="match status" value="1"/>
</dbReference>
<feature type="compositionally biased region" description="Low complexity" evidence="17">
    <location>
        <begin position="1860"/>
        <end position="1882"/>
    </location>
</feature>
<feature type="region of interest" description="Disordered" evidence="17">
    <location>
        <begin position="1782"/>
        <end position="1818"/>
    </location>
</feature>
<dbReference type="Gene3D" id="3.30.420.390">
    <property type="match status" value="2"/>
</dbReference>
<dbReference type="Pfam" id="PF18136">
    <property type="entry name" value="DNApol_Exo"/>
    <property type="match status" value="1"/>
</dbReference>
<keyword evidence="16" id="KW-0175">Coiled coil</keyword>
<dbReference type="GO" id="GO:0006264">
    <property type="term" value="P:mitochondrial DNA replication"/>
    <property type="evidence" value="ECO:0007669"/>
    <property type="project" value="TreeGrafter"/>
</dbReference>
<feature type="compositionally biased region" description="Low complexity" evidence="17">
    <location>
        <begin position="1664"/>
        <end position="1686"/>
    </location>
</feature>
<dbReference type="Pfam" id="PF00476">
    <property type="entry name" value="DNA_pol_A"/>
    <property type="match status" value="1"/>
</dbReference>
<evidence type="ECO:0000256" key="8">
    <source>
        <dbReference type="ARBA" id="ARBA00022842"/>
    </source>
</evidence>
<dbReference type="Gene3D" id="1.10.150.20">
    <property type="entry name" value="5' to 3' exonuclease, C-terminal subdomain"/>
    <property type="match status" value="1"/>
</dbReference>
<keyword evidence="6" id="KW-0548">Nucleotidyltransferase</keyword>
<dbReference type="GO" id="GO:0005760">
    <property type="term" value="C:gamma DNA polymerase complex"/>
    <property type="evidence" value="ECO:0007669"/>
    <property type="project" value="InterPro"/>
</dbReference>
<proteinExistence type="inferred from homology"/>
<evidence type="ECO:0000313" key="20">
    <source>
        <dbReference type="Proteomes" id="UP001306508"/>
    </source>
</evidence>
<dbReference type="InterPro" id="IPR041336">
    <property type="entry name" value="DNApol_Exo"/>
</dbReference>
<evidence type="ECO:0000256" key="2">
    <source>
        <dbReference type="ARBA" id="ARBA00004173"/>
    </source>
</evidence>
<keyword evidence="10" id="KW-0238">DNA-binding</keyword>
<comment type="catalytic activity">
    <reaction evidence="13">
        <text>DNA(n) + a 2'-deoxyribonucleoside 5'-triphosphate = DNA(n+1) + diphosphate</text>
        <dbReference type="Rhea" id="RHEA:22508"/>
        <dbReference type="Rhea" id="RHEA-COMP:17339"/>
        <dbReference type="Rhea" id="RHEA-COMP:17340"/>
        <dbReference type="ChEBI" id="CHEBI:33019"/>
        <dbReference type="ChEBI" id="CHEBI:61560"/>
        <dbReference type="ChEBI" id="CHEBI:173112"/>
        <dbReference type="EC" id="2.7.7.7"/>
    </reaction>
</comment>
<evidence type="ECO:0000256" key="14">
    <source>
        <dbReference type="ARBA" id="ARBA00057053"/>
    </source>
</evidence>
<keyword evidence="11" id="KW-0496">Mitochondrion</keyword>
<dbReference type="PROSITE" id="PS00447">
    <property type="entry name" value="DNA_POLYMERASE_A"/>
    <property type="match status" value="1"/>
</dbReference>
<evidence type="ECO:0000256" key="11">
    <source>
        <dbReference type="ARBA" id="ARBA00023128"/>
    </source>
</evidence>
<feature type="region of interest" description="Disordered" evidence="17">
    <location>
        <begin position="1178"/>
        <end position="1208"/>
    </location>
</feature>
<feature type="compositionally biased region" description="Acidic residues" evidence="17">
    <location>
        <begin position="1330"/>
        <end position="1341"/>
    </location>
</feature>
<comment type="subcellular location">
    <subcellularLocation>
        <location evidence="2">Mitochondrion</location>
    </subcellularLocation>
</comment>
<evidence type="ECO:0000256" key="16">
    <source>
        <dbReference type="SAM" id="Coils"/>
    </source>
</evidence>
<feature type="compositionally biased region" description="Polar residues" evidence="17">
    <location>
        <begin position="1096"/>
        <end position="1108"/>
    </location>
</feature>
<feature type="region of interest" description="Disordered" evidence="17">
    <location>
        <begin position="1319"/>
        <end position="1350"/>
    </location>
</feature>
<evidence type="ECO:0000259" key="18">
    <source>
        <dbReference type="SMART" id="SM00482"/>
    </source>
</evidence>
<dbReference type="Gene3D" id="3.30.70.370">
    <property type="match status" value="1"/>
</dbReference>
<protein>
    <recommendedName>
        <fullName evidence="15">DNA polymerase gamma</fullName>
        <ecNumber evidence="4">2.7.7.7</ecNumber>
    </recommendedName>
    <alternativeName>
        <fullName evidence="12">Mitochondrial DNA polymerase catalytic subunit</fullName>
    </alternativeName>
</protein>
<dbReference type="PANTHER" id="PTHR10267">
    <property type="entry name" value="DNA POLYMERASE SUBUNIT GAMMA-1"/>
    <property type="match status" value="1"/>
</dbReference>
<dbReference type="EC" id="2.7.7.7" evidence="4"/>
<accession>A0AAN7WP94</accession>
<comment type="caution">
    <text evidence="19">The sequence shown here is derived from an EMBL/GenBank/DDBJ whole genome shotgun (WGS) entry which is preliminary data.</text>
</comment>
<dbReference type="PRINTS" id="PR00867">
    <property type="entry name" value="DNAPOLG"/>
</dbReference>
<comment type="cofactor">
    <cofactor evidence="1">
        <name>Mg(2+)</name>
        <dbReference type="ChEBI" id="CHEBI:18420"/>
    </cofactor>
</comment>
<dbReference type="InterPro" id="IPR001098">
    <property type="entry name" value="DNA-dir_DNA_pol_A_palm_dom"/>
</dbReference>
<evidence type="ECO:0000256" key="10">
    <source>
        <dbReference type="ARBA" id="ARBA00023125"/>
    </source>
</evidence>
<evidence type="ECO:0000256" key="7">
    <source>
        <dbReference type="ARBA" id="ARBA00022705"/>
    </source>
</evidence>
<dbReference type="GO" id="GO:0008408">
    <property type="term" value="F:3'-5' exonuclease activity"/>
    <property type="evidence" value="ECO:0007669"/>
    <property type="project" value="TreeGrafter"/>
</dbReference>
<evidence type="ECO:0000256" key="12">
    <source>
        <dbReference type="ARBA" id="ARBA00031966"/>
    </source>
</evidence>
<reference evidence="20" key="1">
    <citation type="submission" date="2023-07" db="EMBL/GenBank/DDBJ databases">
        <title>A draft genome of Kazachstania heterogenica Y-27499.</title>
        <authorList>
            <person name="Donic C."/>
            <person name="Kralova J.S."/>
            <person name="Fidel L."/>
            <person name="Ben-Dor S."/>
            <person name="Jung S."/>
        </authorList>
    </citation>
    <scope>NUCLEOTIDE SEQUENCE [LARGE SCALE GENOMIC DNA]</scope>
    <source>
        <strain evidence="20">Y27499</strain>
    </source>
</reference>
<evidence type="ECO:0000256" key="15">
    <source>
        <dbReference type="ARBA" id="ARBA00069489"/>
    </source>
</evidence>
<keyword evidence="5" id="KW-0808">Transferase</keyword>
<evidence type="ECO:0000256" key="6">
    <source>
        <dbReference type="ARBA" id="ARBA00022695"/>
    </source>
</evidence>
<dbReference type="InterPro" id="IPR012337">
    <property type="entry name" value="RNaseH-like_sf"/>
</dbReference>
<feature type="region of interest" description="Disordered" evidence="17">
    <location>
        <begin position="1386"/>
        <end position="1423"/>
    </location>
</feature>
<dbReference type="GO" id="GO:0003887">
    <property type="term" value="F:DNA-directed DNA polymerase activity"/>
    <property type="evidence" value="ECO:0007669"/>
    <property type="project" value="UniProtKB-KW"/>
</dbReference>
<evidence type="ECO:0000256" key="4">
    <source>
        <dbReference type="ARBA" id="ARBA00012417"/>
    </source>
</evidence>
<feature type="domain" description="DNA-directed DNA polymerase family A palm" evidence="18">
    <location>
        <begin position="677"/>
        <end position="905"/>
    </location>
</feature>
<dbReference type="FunFam" id="1.10.150.20:FF:000035">
    <property type="entry name" value="DNA polymerase gamma, mitochondrial"/>
    <property type="match status" value="1"/>
</dbReference>
<feature type="compositionally biased region" description="Polar residues" evidence="17">
    <location>
        <begin position="1807"/>
        <end position="1818"/>
    </location>
</feature>
<dbReference type="InterPro" id="IPR019760">
    <property type="entry name" value="DNA-dir_DNA_pol_A_CS"/>
</dbReference>
<evidence type="ECO:0000256" key="9">
    <source>
        <dbReference type="ARBA" id="ARBA00022932"/>
    </source>
</evidence>
<evidence type="ECO:0000256" key="3">
    <source>
        <dbReference type="ARBA" id="ARBA00007705"/>
    </source>
</evidence>
<feature type="compositionally biased region" description="Low complexity" evidence="17">
    <location>
        <begin position="1154"/>
        <end position="1163"/>
    </location>
</feature>
<evidence type="ECO:0000313" key="19">
    <source>
        <dbReference type="EMBL" id="KAK5782050.1"/>
    </source>
</evidence>
<dbReference type="SMART" id="SM00482">
    <property type="entry name" value="POLAc"/>
    <property type="match status" value="1"/>
</dbReference>
<keyword evidence="8" id="KW-0460">Magnesium</keyword>
<dbReference type="InterPro" id="IPR002297">
    <property type="entry name" value="DNA-dir_DNA_pol_A_mt"/>
</dbReference>
<feature type="compositionally biased region" description="Polar residues" evidence="17">
    <location>
        <begin position="1120"/>
        <end position="1142"/>
    </location>
</feature>
<dbReference type="PANTHER" id="PTHR10267:SF0">
    <property type="entry name" value="DNA POLYMERASE SUBUNIT GAMMA-1"/>
    <property type="match status" value="1"/>
</dbReference>
<evidence type="ECO:0000256" key="17">
    <source>
        <dbReference type="SAM" id="MobiDB-lite"/>
    </source>
</evidence>
<dbReference type="InterPro" id="IPR043502">
    <property type="entry name" value="DNA/RNA_pol_sf"/>
</dbReference>
<keyword evidence="7" id="KW-0235">DNA replication</keyword>
<feature type="compositionally biased region" description="Low complexity" evidence="17">
    <location>
        <begin position="1791"/>
        <end position="1806"/>
    </location>
</feature>
<feature type="region of interest" description="Disordered" evidence="17">
    <location>
        <begin position="1663"/>
        <end position="1688"/>
    </location>
</feature>
<feature type="compositionally biased region" description="Polar residues" evidence="17">
    <location>
        <begin position="1178"/>
        <end position="1201"/>
    </location>
</feature>
<sequence>MLVMLGLIVDVYPIFNNNDLTRDENNKLLKLAKLSLQNHDLLNKRTLITEPISFILPPLQGHSLDEHFQKLGHFMSHPYLSMALNKFKSLPPIPAKWLFQPGWTRYPIDPSDSIQSVPYPLENTLVFDTETMYNVSHYPIMATAVSSKAWYSWCSPYLCSSDSSFSYKHLIPLNSMNRDMLIIGHNVAFDRSKVLEEYNFTAPRAYYMDTRSLHIAITGLSSRQRPIYKKNEKLKKLKRNLKLRDSLSSSSSSSSYTDLEQSLMYELEDNPWISVSSLNSLSDVAYHYCNIEMDKTNRDYFSTTDKSSITENFQELMTYCATDVIATSKVFDAVFPMFLEKCPHPVSFGALKDLNNCILPLDHTRWQSYTNSAETLYQKSKIEIEQKIIQIIEDIVKLKDLPDQQFIETIQNDPWLSQLDWTIKPTKLTKRGVPYKNQKKPGYPEWYRSLFHNNTTTVPNITIKTRIIPILFKLSWEGFPVIWTTGSGWCFPIPNYLYDRFVQKNYVMADEQSQKLYQNQRMSSLNNNNNNINNSNNDYSNDITILMKIPNPRDRNLRSTTLLGKGYIHFFEKGILTSKSKLALEALNLNSSGSYWMSSRERIFDQHVVCKKDFDNQFNFQDSKNHNNNNTNINNNINNNNNLAVILPQLAPMGTVTRRAVEKTWLTASNAKKNRIGSELKTQVIAPDGYCFVGADVDSEELWIASLVGDSVFNIHGGTPIGWMCLEGTKAEGTDLHSKTASLLGCSRNEAKIFNYGRIYGAGVKFAGELLRQFNPALTENEAKQTALKLYENTKGKIKRSKMFKKYWYGGSESILFNKLEAIAEQENPMTPTLGCGITSTLLKKNLQTSSFLPSRINWAIQSSGVDYLHLLLCSMNYLIAKYNLNARLCITIHDEIRYLASEKDKYRVAMALQVSNIWTRAMFCEQMGINDLPQNCAFFSAIDIDKVLRKEVDMDCITPSNPMAIPPGESLNILQLLDKPEAQLLTSDENKLIDVSGFDFTPREPVFAQYNRAYSKDFLEYFLKMQLQRDSKQINKLENEYIKKTTERQFSRNKECKEYSLKDYLKDIQSGKKQKLPIMLPDGIPSSEDFVKQHSLNFNDNSSTPNIQKDGAPPPSVSFYYNQPLSNNAQREQTQQQSTTVMPKKNNPFANYTQDTTTTSNTSIPLNQHLLRKANHPATNINSGSHSNRSTAIIPSNGGNDDSEESYIETTEDLQVPLSLSQVQLSHEEMRTYLRWYKYITTRTHGKLVRLNDIFKFLTNFAIPEKLKERIYTIFRTCKNALNIGQFFAVLRLISLAVYRSILPTRKMILEKATVPKPKPILNSQTDGEVYEEVEEEEENNQNRENDSKVDFDSFTSLLLTGKSTRKRIRRKIKNSAYRNKKVRFSEHITFQEPSQENTNDSSINDKKTDDSNLSEDSPLDLSLPMDQLLKLMAERKKRNTSLISEIPTEQQETEEEKEELKDMQDSLSHFKQIRGPDSVSLIPPSYLGANGFVGISAQQVPLQPLKPTSTGSANHFMRQEYNTNFGTQDSNSQQTIEPLKPTATGSANYLVRSQYSGNINANTITNASVTNSNSNFNDLMTNDNATQSSTSYQYNNIANTVNTKVPQIIEPLKPTATGSANYLMKKQNNTINQIDMLSNESNTTSQDSFMNFTQYRPEMQEHPQNIQSSQQQQRRTPTHPVTQQSMYGDNSYDILQSNQPSSPQHTMNDATNILTRQSNYSITEKANSTYLSPQHTAQQQQLQPTNIVTQGSIRNNNLLSASNVAGNYFQSLLSHTPSPNVSNSALPYQSNVSQLQQQQHSMTSATTTPSHISQQNTYNNSQNIASRQFFHSNNSNTNGQFPYQLHNPTQPIQNSGNYSTNSQVSYNSQSQSSQQQVQQQKPGVQYLGNPVPQQNQIHMANTIQQSNPHNTYLGNTLQTSVPTMTMSQQNTNQGQYLGMPNQLGMFSKSNSHSPTVTGQPNNLLSNASSSDTNILGNYQALQQQVNILQNSK</sequence>
<feature type="region of interest" description="Disordered" evidence="17">
    <location>
        <begin position="1096"/>
        <end position="1163"/>
    </location>
</feature>
<dbReference type="EMBL" id="JAWIZZ010000022">
    <property type="protein sequence ID" value="KAK5782050.1"/>
    <property type="molecule type" value="Genomic_DNA"/>
</dbReference>
<evidence type="ECO:0000256" key="13">
    <source>
        <dbReference type="ARBA" id="ARBA00049244"/>
    </source>
</evidence>
<evidence type="ECO:0000256" key="1">
    <source>
        <dbReference type="ARBA" id="ARBA00001946"/>
    </source>
</evidence>
<keyword evidence="20" id="KW-1185">Reference proteome</keyword>
<keyword evidence="9" id="KW-0239">DNA-directed DNA polymerase</keyword>